<evidence type="ECO:0000256" key="2">
    <source>
        <dbReference type="ARBA" id="ARBA00022963"/>
    </source>
</evidence>
<comment type="caution">
    <text evidence="6">The sequence shown here is derived from an EMBL/GenBank/DDBJ whole genome shotgun (WGS) entry which is preliminary data.</text>
</comment>
<gene>
    <name evidence="6" type="ORF">GXW71_04465</name>
</gene>
<name>A0ABS5ETH7_9PROT</name>
<evidence type="ECO:0000313" key="7">
    <source>
        <dbReference type="Proteomes" id="UP001196870"/>
    </source>
</evidence>
<feature type="active site" description="Nucleophile" evidence="4">
    <location>
        <position position="32"/>
    </location>
</feature>
<keyword evidence="1 4" id="KW-0378">Hydrolase</keyword>
<dbReference type="SUPFAM" id="SSF52151">
    <property type="entry name" value="FabD/lysophospholipase-like"/>
    <property type="match status" value="1"/>
</dbReference>
<dbReference type="Pfam" id="PF01734">
    <property type="entry name" value="Patatin"/>
    <property type="match status" value="1"/>
</dbReference>
<evidence type="ECO:0000259" key="5">
    <source>
        <dbReference type="PROSITE" id="PS51635"/>
    </source>
</evidence>
<feature type="active site" description="Proton acceptor" evidence="4">
    <location>
        <position position="196"/>
    </location>
</feature>
<protein>
    <submittedName>
        <fullName evidence="6">Patatin-like phospholipase family protein</fullName>
    </submittedName>
</protein>
<proteinExistence type="predicted"/>
<sequence>MQGGGALGSYQAGVYEALADTPWQPDWVAGISIGAINAAIIAGNARERRVERLTAFWEGITDPPAFWPVAEGGLAPFFPESREAGALSALLFGQPGFFAPRPLLEWFRRPLPVSFYDTAALKSTLERLVDFDRINARETRFSVGAVNVRSGNFIYFDNTPAQAKPATHIRAEHVMASGALPPGFPPIEIDGQHYWDGGLVSNTPLQYVLDTEPRESRIAFEVDLFPARGPVPATLPESQEREKDIRYSSRTRAGVDSFKRMHDVRVNISALWEKLPEELRATPEAQYLRSLGCATTMDVVELIYRPAEVQGQSKDYAFSRGTMRERWVQGREDAAFVLHQAPWTAPFPPGVGVRRFDLLARKKAAAVGAHV</sequence>
<dbReference type="PROSITE" id="PS51635">
    <property type="entry name" value="PNPLA"/>
    <property type="match status" value="1"/>
</dbReference>
<dbReference type="InterPro" id="IPR002641">
    <property type="entry name" value="PNPLA_dom"/>
</dbReference>
<keyword evidence="3 4" id="KW-0443">Lipid metabolism</keyword>
<feature type="short sequence motif" description="DGA/G" evidence="4">
    <location>
        <begin position="196"/>
        <end position="198"/>
    </location>
</feature>
<evidence type="ECO:0000256" key="1">
    <source>
        <dbReference type="ARBA" id="ARBA00022801"/>
    </source>
</evidence>
<dbReference type="InterPro" id="IPR016035">
    <property type="entry name" value="Acyl_Trfase/lysoPLipase"/>
</dbReference>
<dbReference type="Proteomes" id="UP001196870">
    <property type="component" value="Unassembled WGS sequence"/>
</dbReference>
<dbReference type="PANTHER" id="PTHR14226:SF57">
    <property type="entry name" value="BLR7027 PROTEIN"/>
    <property type="match status" value="1"/>
</dbReference>
<keyword evidence="7" id="KW-1185">Reference proteome</keyword>
<evidence type="ECO:0000256" key="4">
    <source>
        <dbReference type="PROSITE-ProRule" id="PRU01161"/>
    </source>
</evidence>
<dbReference type="Gene3D" id="3.40.1090.10">
    <property type="entry name" value="Cytosolic phospholipase A2 catalytic domain"/>
    <property type="match status" value="2"/>
</dbReference>
<dbReference type="Pfam" id="PF12536">
    <property type="entry name" value="DUF3734"/>
    <property type="match status" value="1"/>
</dbReference>
<accession>A0ABS5ETH7</accession>
<organism evidence="6 7">
    <name type="scientific">Plastoroseomonas hellenica</name>
    <dbReference type="NCBI Taxonomy" id="2687306"/>
    <lineage>
        <taxon>Bacteria</taxon>
        <taxon>Pseudomonadati</taxon>
        <taxon>Pseudomonadota</taxon>
        <taxon>Alphaproteobacteria</taxon>
        <taxon>Acetobacterales</taxon>
        <taxon>Acetobacteraceae</taxon>
        <taxon>Plastoroseomonas</taxon>
    </lineage>
</organism>
<feature type="domain" description="PNPLA" evidence="5">
    <location>
        <begin position="1"/>
        <end position="209"/>
    </location>
</feature>
<dbReference type="InterPro" id="IPR050301">
    <property type="entry name" value="NTE"/>
</dbReference>
<evidence type="ECO:0000256" key="3">
    <source>
        <dbReference type="ARBA" id="ARBA00023098"/>
    </source>
</evidence>
<feature type="short sequence motif" description="GXSXG" evidence="4">
    <location>
        <begin position="30"/>
        <end position="34"/>
    </location>
</feature>
<keyword evidence="2 4" id="KW-0442">Lipid degradation</keyword>
<evidence type="ECO:0000313" key="6">
    <source>
        <dbReference type="EMBL" id="MBR0663605.1"/>
    </source>
</evidence>
<dbReference type="EMBL" id="JAAGBB010000004">
    <property type="protein sequence ID" value="MBR0663605.1"/>
    <property type="molecule type" value="Genomic_DNA"/>
</dbReference>
<dbReference type="PANTHER" id="PTHR14226">
    <property type="entry name" value="NEUROPATHY TARGET ESTERASE/SWISS CHEESE D.MELANOGASTER"/>
    <property type="match status" value="1"/>
</dbReference>
<dbReference type="InterPro" id="IPR021095">
    <property type="entry name" value="DUF3734"/>
</dbReference>
<feature type="short sequence motif" description="GXGXXG" evidence="4">
    <location>
        <begin position="3"/>
        <end position="8"/>
    </location>
</feature>
<reference evidence="7" key="1">
    <citation type="journal article" date="2021" name="Syst. Appl. Microbiol.">
        <title>Roseomonas hellenica sp. nov., isolated from roots of wild-growing Alkanna tinctoria.</title>
        <authorList>
            <person name="Rat A."/>
            <person name="Naranjo H.D."/>
            <person name="Lebbe L."/>
            <person name="Cnockaert M."/>
            <person name="Krigas N."/>
            <person name="Grigoriadou K."/>
            <person name="Maloupa E."/>
            <person name="Willems A."/>
        </authorList>
    </citation>
    <scope>NUCLEOTIDE SEQUENCE [LARGE SCALE GENOMIC DNA]</scope>
    <source>
        <strain evidence="7">LMG 31523</strain>
    </source>
</reference>